<reference evidence="4" key="2">
    <citation type="journal article" date="2012" name="G3 (Bethesda)">
        <title>Pichia sorbitophila, an interspecies yeast hybrid reveals early steps of genome resolution following polyploidization.</title>
        <authorList>
            <person name="Leh Louis V."/>
            <person name="Despons L."/>
            <person name="Friedrich A."/>
            <person name="Martin T."/>
            <person name="Durrens P."/>
            <person name="Casaregola S."/>
            <person name="Neuveglise C."/>
            <person name="Fairhead C."/>
            <person name="Marck C."/>
            <person name="Cruz J.A."/>
            <person name="Straub M.L."/>
            <person name="Kugler V."/>
            <person name="Sacerdot C."/>
            <person name="Uzunov Z."/>
            <person name="Thierry A."/>
            <person name="Weiss S."/>
            <person name="Bleykasten C."/>
            <person name="De Montigny J."/>
            <person name="Jacques N."/>
            <person name="Jung P."/>
            <person name="Lemaire M."/>
            <person name="Mallet S."/>
            <person name="Morel G."/>
            <person name="Richard G.F."/>
            <person name="Sarkar A."/>
            <person name="Savel G."/>
            <person name="Schacherer J."/>
            <person name="Seret M.L."/>
            <person name="Talla E."/>
            <person name="Samson G."/>
            <person name="Jubin C."/>
            <person name="Poulain J."/>
            <person name="Vacherie B."/>
            <person name="Barbe V."/>
            <person name="Pelletier E."/>
            <person name="Sherman D.J."/>
            <person name="Westhof E."/>
            <person name="Weissenbach J."/>
            <person name="Baret P.V."/>
            <person name="Wincker P."/>
            <person name="Gaillardin C."/>
            <person name="Dujon B."/>
            <person name="Souciet J.L."/>
        </authorList>
    </citation>
    <scope>NUCLEOTIDE SEQUENCE [LARGE SCALE GENOMIC DNA]</scope>
    <source>
        <strain evidence="4">ATCC MYA-4447 / BCRC 22081 / CBS 7064 / NBRC 10061 / NRRL Y-12695</strain>
    </source>
</reference>
<dbReference type="InterPro" id="IPR052999">
    <property type="entry name" value="PTS1_Protein"/>
</dbReference>
<dbReference type="Gene3D" id="1.20.1290.10">
    <property type="entry name" value="AhpD-like"/>
    <property type="match status" value="1"/>
</dbReference>
<dbReference type="PANTHER" id="PTHR28180:SF2">
    <property type="entry name" value="PEROXISOMAL PROTEIN 2"/>
    <property type="match status" value="1"/>
</dbReference>
<evidence type="ECO:0000256" key="1">
    <source>
        <dbReference type="SAM" id="MobiDB-lite"/>
    </source>
</evidence>
<dbReference type="InParanoid" id="G8YGS4"/>
<dbReference type="EMBL" id="FO082053">
    <property type="protein sequence ID" value="CCE79861.1"/>
    <property type="molecule type" value="Genomic_DNA"/>
</dbReference>
<evidence type="ECO:0000313" key="4">
    <source>
        <dbReference type="Proteomes" id="UP000005222"/>
    </source>
</evidence>
<gene>
    <name evidence="3" type="primary">Piso0_002953</name>
    <name evidence="2" type="ORF">GNLVRS01_PISO0G01656g</name>
    <name evidence="3" type="ORF">GNLVRS01_PISO0H01657g</name>
</gene>
<keyword evidence="4" id="KW-1185">Reference proteome</keyword>
<dbReference type="EMBL" id="FO082052">
    <property type="protein sequence ID" value="CCE80626.1"/>
    <property type="molecule type" value="Genomic_DNA"/>
</dbReference>
<dbReference type="HOGENOM" id="CLU_065389_3_0_1"/>
<dbReference type="Proteomes" id="UP000005222">
    <property type="component" value="Chromosome H"/>
</dbReference>
<dbReference type="AlphaFoldDB" id="G8YGS4"/>
<sequence length="341" mass="38215">MTVLTADRLIRLAYKHPSLQNTWYLVACACLTVINRPNEIPKVFHFALRQQLLESSARHDVGLLTDKYLLKLAQDSISSSEKYKELTDVGVNLPDILIPYTYHDKLPFEFKYSRSEDIHATQSNVASKVREVILKCAALAGLPKTINALMLMKNVTPTNLRPSDKPERPLIVTGGCVRSSDLVGEDANGTHFESDEDQGHGTRDTIDGPISRESIHTSQVVDNLVRGSDFWNTIYTNKINTRIKRQMITAYPDLWYFAYHNIYSPLLSYTDILSAKETSMCVVASLIPQDVIPQLKGHVKGALNIGVSHEEIEAIKQIVFDLCAWSGDVSWSGIKAKTIKL</sequence>
<organism evidence="3 4">
    <name type="scientific">Pichia sorbitophila (strain ATCC MYA-4447 / BCRC 22081 / CBS 7064 / NBRC 10061 / NRRL Y-12695)</name>
    <name type="common">Hybrid yeast</name>
    <dbReference type="NCBI Taxonomy" id="559304"/>
    <lineage>
        <taxon>Eukaryota</taxon>
        <taxon>Fungi</taxon>
        <taxon>Dikarya</taxon>
        <taxon>Ascomycota</taxon>
        <taxon>Saccharomycotina</taxon>
        <taxon>Pichiomycetes</taxon>
        <taxon>Debaryomycetaceae</taxon>
        <taxon>Millerozyma</taxon>
    </lineage>
</organism>
<reference evidence="3" key="1">
    <citation type="submission" date="2011-10" db="EMBL/GenBank/DDBJ databases">
        <authorList>
            <person name="Genoscope - CEA"/>
        </authorList>
    </citation>
    <scope>NUCLEOTIDE SEQUENCE</scope>
</reference>
<dbReference type="PANTHER" id="PTHR28180">
    <property type="entry name" value="CONSERVED MITOCHONDRIAL PROTEIN-RELATED"/>
    <property type="match status" value="1"/>
</dbReference>
<proteinExistence type="predicted"/>
<feature type="compositionally biased region" description="Basic and acidic residues" evidence="1">
    <location>
        <begin position="197"/>
        <end position="206"/>
    </location>
</feature>
<accession>G8YGS4</accession>
<name>G8YGS4_PICSO</name>
<feature type="region of interest" description="Disordered" evidence="1">
    <location>
        <begin position="188"/>
        <end position="209"/>
    </location>
</feature>
<dbReference type="STRING" id="559304.G8YGS4"/>
<dbReference type="Proteomes" id="UP000005222">
    <property type="component" value="Chromosome G"/>
</dbReference>
<evidence type="ECO:0000313" key="2">
    <source>
        <dbReference type="EMBL" id="CCE79861.1"/>
    </source>
</evidence>
<evidence type="ECO:0000313" key="3">
    <source>
        <dbReference type="EMBL" id="CCE80626.1"/>
    </source>
</evidence>
<dbReference type="SUPFAM" id="SSF69118">
    <property type="entry name" value="AhpD-like"/>
    <property type="match status" value="1"/>
</dbReference>
<dbReference type="FunCoup" id="G8YGS4">
    <property type="interactions" value="19"/>
</dbReference>
<dbReference type="OrthoDB" id="5537330at2759"/>
<dbReference type="InterPro" id="IPR029032">
    <property type="entry name" value="AhpD-like"/>
</dbReference>
<protein>
    <submittedName>
        <fullName evidence="3">Piso0_002953 protein</fullName>
    </submittedName>
</protein>
<dbReference type="eggNOG" id="ENOG502RCP9">
    <property type="taxonomic scope" value="Eukaryota"/>
</dbReference>